<gene>
    <name evidence="1" type="ORF">POREN0001_0644</name>
</gene>
<keyword evidence="1" id="KW-0378">Hydrolase</keyword>
<dbReference type="RefSeq" id="WP_004332437.1">
    <property type="nucleotide sequence ID" value="NZ_ACNN01000007.1"/>
</dbReference>
<dbReference type="InterPro" id="IPR023198">
    <property type="entry name" value="PGP-like_dom2"/>
</dbReference>
<dbReference type="GeneID" id="93364909"/>
<sequence length="209" mass="24026">MIKNIIFDFGGVLVDLDRDEAARRFLSLGVHDIEELLDPYLQRGIFLELERGTYSASRFEDLLNEQYHLSLTHQQVSWAVQGFIKEVPLYKYDYLRELRKKYYLGILSNTNPYILETVEAPGFLPNGGSLPQMVDHIYASCRMGLLKPSPEIYQKMLSEGQMKPEETLFVDDGIANVEAAQTLGIHSLLVKNTEDWHDALQDMLNQLEK</sequence>
<evidence type="ECO:0000313" key="1">
    <source>
        <dbReference type="EMBL" id="EEN83394.1"/>
    </source>
</evidence>
<dbReference type="InterPro" id="IPR036412">
    <property type="entry name" value="HAD-like_sf"/>
</dbReference>
<dbReference type="Gene3D" id="3.40.50.1000">
    <property type="entry name" value="HAD superfamily/HAD-like"/>
    <property type="match status" value="1"/>
</dbReference>
<dbReference type="PANTHER" id="PTHR43611:SF3">
    <property type="entry name" value="FLAVIN MONONUCLEOTIDE HYDROLASE 1, CHLOROPLATIC"/>
    <property type="match status" value="1"/>
</dbReference>
<reference evidence="1 2" key="1">
    <citation type="submission" date="2009-04" db="EMBL/GenBank/DDBJ databases">
        <authorList>
            <person name="Sebastian Y."/>
            <person name="Madupu R."/>
            <person name="Durkin A.S."/>
            <person name="Torralba M."/>
            <person name="Methe B."/>
            <person name="Sutton G.G."/>
            <person name="Strausberg R.L."/>
            <person name="Nelson K.E."/>
        </authorList>
    </citation>
    <scope>NUCLEOTIDE SEQUENCE [LARGE SCALE GENOMIC DNA]</scope>
    <source>
        <strain evidence="2">ATCC 35406 / BCRC 14492 / JCM 8526 / NCTC 13058 / HG 370</strain>
    </source>
</reference>
<keyword evidence="2" id="KW-1185">Reference proteome</keyword>
<protein>
    <submittedName>
        <fullName evidence="1">HAD hydrolase, family IA, variant 3</fullName>
    </submittedName>
</protein>
<dbReference type="EMBL" id="ACNN01000007">
    <property type="protein sequence ID" value="EEN83394.1"/>
    <property type="molecule type" value="Genomic_DNA"/>
</dbReference>
<accession>C3J8X3</accession>
<dbReference type="PANTHER" id="PTHR43611">
    <property type="entry name" value="ALPHA-D-GLUCOSE 1-PHOSPHATE PHOSPHATASE"/>
    <property type="match status" value="1"/>
</dbReference>
<dbReference type="eggNOG" id="COG1011">
    <property type="taxonomic scope" value="Bacteria"/>
</dbReference>
<dbReference type="GO" id="GO:0016787">
    <property type="term" value="F:hydrolase activity"/>
    <property type="evidence" value="ECO:0007669"/>
    <property type="project" value="UniProtKB-KW"/>
</dbReference>
<dbReference type="PRINTS" id="PR00413">
    <property type="entry name" value="HADHALOGNASE"/>
</dbReference>
<evidence type="ECO:0000313" key="2">
    <source>
        <dbReference type="Proteomes" id="UP000004295"/>
    </source>
</evidence>
<dbReference type="AlphaFoldDB" id="C3J8X3"/>
<comment type="caution">
    <text evidence="1">The sequence shown here is derived from an EMBL/GenBank/DDBJ whole genome shotgun (WGS) entry which is preliminary data.</text>
</comment>
<dbReference type="SFLD" id="SFLDG01129">
    <property type="entry name" value="C1.5:_HAD__Beta-PGM__Phosphata"/>
    <property type="match status" value="1"/>
</dbReference>
<dbReference type="SFLD" id="SFLDS00003">
    <property type="entry name" value="Haloacid_Dehalogenase"/>
    <property type="match status" value="1"/>
</dbReference>
<dbReference type="CDD" id="cd02603">
    <property type="entry name" value="HAD_sEH-N_like"/>
    <property type="match status" value="1"/>
</dbReference>
<dbReference type="Proteomes" id="UP000004295">
    <property type="component" value="Unassembled WGS sequence"/>
</dbReference>
<dbReference type="InterPro" id="IPR006439">
    <property type="entry name" value="HAD-SF_hydro_IA"/>
</dbReference>
<name>C3J8X3_POREA</name>
<dbReference type="InterPro" id="IPR023214">
    <property type="entry name" value="HAD_sf"/>
</dbReference>
<proteinExistence type="predicted"/>
<dbReference type="Gene3D" id="1.10.150.240">
    <property type="entry name" value="Putative phosphatase, domain 2"/>
    <property type="match status" value="1"/>
</dbReference>
<organism evidence="1 2">
    <name type="scientific">Porphyromonas endodontalis (strain ATCC 35406 / DSM 24491 / JCM 8526 / CCUG 16442 / BCRC 14492 / NCTC 13058 / HG 370)</name>
    <name type="common">Bacteroides endodontalis</name>
    <dbReference type="NCBI Taxonomy" id="553175"/>
    <lineage>
        <taxon>Bacteria</taxon>
        <taxon>Pseudomonadati</taxon>
        <taxon>Bacteroidota</taxon>
        <taxon>Bacteroidia</taxon>
        <taxon>Bacteroidales</taxon>
        <taxon>Porphyromonadaceae</taxon>
        <taxon>Porphyromonas</taxon>
    </lineage>
</organism>
<dbReference type="Pfam" id="PF00702">
    <property type="entry name" value="Hydrolase"/>
    <property type="match status" value="1"/>
</dbReference>
<dbReference type="NCBIfam" id="TIGR01509">
    <property type="entry name" value="HAD-SF-IA-v3"/>
    <property type="match status" value="1"/>
</dbReference>
<dbReference type="SUPFAM" id="SSF56784">
    <property type="entry name" value="HAD-like"/>
    <property type="match status" value="1"/>
</dbReference>
<dbReference type="STRING" id="553175.POREN0001_0644"/>